<gene>
    <name evidence="6" type="ORF">SAMN05216323_10819</name>
</gene>
<dbReference type="GO" id="GO:0008933">
    <property type="term" value="F:peptidoglycan lytic transglycosylase activity"/>
    <property type="evidence" value="ECO:0007669"/>
    <property type="project" value="InterPro"/>
</dbReference>
<dbReference type="STRING" id="1640674.SAMN05216323_10819"/>
<dbReference type="RefSeq" id="WP_092440588.1">
    <property type="nucleotide sequence ID" value="NZ_FMYP01000081.1"/>
</dbReference>
<dbReference type="InterPro" id="IPR008258">
    <property type="entry name" value="Transglycosylase_SLT_dom_1"/>
</dbReference>
<feature type="domain" description="Solute-binding protein family 3/N-terminal" evidence="5">
    <location>
        <begin position="48"/>
        <end position="258"/>
    </location>
</feature>
<dbReference type="SMART" id="SM00062">
    <property type="entry name" value="PBPb"/>
    <property type="match status" value="1"/>
</dbReference>
<dbReference type="Pfam" id="PF01464">
    <property type="entry name" value="SLT"/>
    <property type="match status" value="1"/>
</dbReference>
<dbReference type="OrthoDB" id="9815002at2"/>
<dbReference type="EMBL" id="FMYP01000081">
    <property type="protein sequence ID" value="SDD08281.1"/>
    <property type="molecule type" value="Genomic_DNA"/>
</dbReference>
<keyword evidence="3" id="KW-0732">Signal</keyword>
<evidence type="ECO:0000256" key="3">
    <source>
        <dbReference type="ARBA" id="ARBA00022729"/>
    </source>
</evidence>
<dbReference type="GO" id="GO:0009279">
    <property type="term" value="C:cell outer membrane"/>
    <property type="evidence" value="ECO:0007669"/>
    <property type="project" value="UniProtKB-SubCell"/>
</dbReference>
<dbReference type="Gene3D" id="3.40.190.10">
    <property type="entry name" value="Periplasmic binding protein-like II"/>
    <property type="match status" value="2"/>
</dbReference>
<dbReference type="InterPro" id="IPR001638">
    <property type="entry name" value="Solute-binding_3/MltF_N"/>
</dbReference>
<keyword evidence="4" id="KW-0472">Membrane</keyword>
<organism evidence="6 7">
    <name type="scientific">Williamwhitmania taraxaci</name>
    <dbReference type="NCBI Taxonomy" id="1640674"/>
    <lineage>
        <taxon>Bacteria</taxon>
        <taxon>Pseudomonadati</taxon>
        <taxon>Bacteroidota</taxon>
        <taxon>Bacteroidia</taxon>
        <taxon>Bacteroidales</taxon>
        <taxon>Williamwhitmaniaceae</taxon>
        <taxon>Williamwhitmania</taxon>
    </lineage>
</organism>
<dbReference type="AlphaFoldDB" id="A0A1G6RV07"/>
<reference evidence="6 7" key="1">
    <citation type="submission" date="2016-09" db="EMBL/GenBank/DDBJ databases">
        <authorList>
            <person name="Capua I."/>
            <person name="De Benedictis P."/>
            <person name="Joannis T."/>
            <person name="Lombin L.H."/>
            <person name="Cattoli G."/>
        </authorList>
    </citation>
    <scope>NUCLEOTIDE SEQUENCE [LARGE SCALE GENOMIC DNA]</scope>
    <source>
        <strain evidence="6 7">A7P-90m</strain>
    </source>
</reference>
<accession>A0A1G6RV07</accession>
<sequence>MILFYSKRTFFIFSLFLVGLLFSCNNFEISSVNPNSNLNISAIKERGKLVAATDNSGISFFVHKGHPMGFQFELLKELARTIGVPLEIIPVKSFDEAYSLLDEGLCDIVAMNLVPTKALANKISYTIPHSEVKLALVSLGNDSSNLAFNRSILGKRRIDLQGRGISITNGSSKSADELVEMVALGDIDQAIVEYSDAMVGELRFPRVKVLPLTNLTEQSCWAVNKRSPLLLQEVNSWLSRYKSTANYAYILSKYNSDDLYLRYASAFITPGRNAISKYDGYFKHYSNQKGLDWKLVASIVYQESRFNADVISQSGAYGLMQIMPITAEHFGVDDISTPQKNIKVGVMLLNYLRDYYVNAGISEEEATKFVLGAYNGGLGHIEDARRLAEKYHSNPNSWEDVAFFLRMKSQPKYYKDPIVKCGKFSGSETSRFVTEVLERYGYYSSLVTI</sequence>
<name>A0A1G6RV07_9BACT</name>
<dbReference type="SUPFAM" id="SSF53955">
    <property type="entry name" value="Lysozyme-like"/>
    <property type="match status" value="1"/>
</dbReference>
<dbReference type="GO" id="GO:0000270">
    <property type="term" value="P:peptidoglycan metabolic process"/>
    <property type="evidence" value="ECO:0007669"/>
    <property type="project" value="InterPro"/>
</dbReference>
<dbReference type="SUPFAM" id="SSF53850">
    <property type="entry name" value="Periplasmic binding protein-like II"/>
    <property type="match status" value="1"/>
</dbReference>
<dbReference type="Pfam" id="PF00497">
    <property type="entry name" value="SBP_bac_3"/>
    <property type="match status" value="1"/>
</dbReference>
<dbReference type="InterPro" id="IPR023346">
    <property type="entry name" value="Lysozyme-like_dom_sf"/>
</dbReference>
<comment type="subcellular location">
    <subcellularLocation>
        <location evidence="1">Cell outer membrane</location>
        <topology evidence="1">Peripheral membrane protein</topology>
    </subcellularLocation>
</comment>
<evidence type="ECO:0000256" key="2">
    <source>
        <dbReference type="ARBA" id="ARBA00007734"/>
    </source>
</evidence>
<dbReference type="PANTHER" id="PTHR35936:SF19">
    <property type="entry name" value="AMINO-ACID-BINDING PROTEIN YXEM-RELATED"/>
    <property type="match status" value="1"/>
</dbReference>
<protein>
    <submittedName>
        <fullName evidence="6">Membrane-bound lytic murein transglycosylase F</fullName>
    </submittedName>
</protein>
<keyword evidence="4" id="KW-0998">Cell outer membrane</keyword>
<dbReference type="InterPro" id="IPR000189">
    <property type="entry name" value="Transglyc_AS"/>
</dbReference>
<evidence type="ECO:0000259" key="5">
    <source>
        <dbReference type="SMART" id="SM00062"/>
    </source>
</evidence>
<comment type="similarity">
    <text evidence="2">Belongs to the transglycosylase Slt family.</text>
</comment>
<dbReference type="CDD" id="cd13403">
    <property type="entry name" value="MLTF-like"/>
    <property type="match status" value="1"/>
</dbReference>
<dbReference type="PANTHER" id="PTHR35936">
    <property type="entry name" value="MEMBRANE-BOUND LYTIC MUREIN TRANSGLYCOSYLASE F"/>
    <property type="match status" value="1"/>
</dbReference>
<evidence type="ECO:0000256" key="1">
    <source>
        <dbReference type="ARBA" id="ARBA00004339"/>
    </source>
</evidence>
<proteinExistence type="inferred from homology"/>
<dbReference type="Proteomes" id="UP000199452">
    <property type="component" value="Unassembled WGS sequence"/>
</dbReference>
<evidence type="ECO:0000313" key="7">
    <source>
        <dbReference type="Proteomes" id="UP000199452"/>
    </source>
</evidence>
<keyword evidence="7" id="KW-1185">Reference proteome</keyword>
<dbReference type="PROSITE" id="PS00922">
    <property type="entry name" value="TRANSGLYCOSYLASE"/>
    <property type="match status" value="1"/>
</dbReference>
<evidence type="ECO:0000256" key="4">
    <source>
        <dbReference type="ARBA" id="ARBA00023237"/>
    </source>
</evidence>
<evidence type="ECO:0000313" key="6">
    <source>
        <dbReference type="EMBL" id="SDD08281.1"/>
    </source>
</evidence>
<dbReference type="PROSITE" id="PS51257">
    <property type="entry name" value="PROKAR_LIPOPROTEIN"/>
    <property type="match status" value="1"/>
</dbReference>
<dbReference type="Gene3D" id="1.10.530.10">
    <property type="match status" value="1"/>
</dbReference>